<dbReference type="InterPro" id="IPR037047">
    <property type="entry name" value="PITH_dom_sf"/>
</dbReference>
<dbReference type="SUPFAM" id="SSF49785">
    <property type="entry name" value="Galactose-binding domain-like"/>
    <property type="match status" value="1"/>
</dbReference>
<evidence type="ECO:0000256" key="1">
    <source>
        <dbReference type="ARBA" id="ARBA00023157"/>
    </source>
</evidence>
<dbReference type="InterPro" id="IPR017937">
    <property type="entry name" value="Thioredoxin_CS"/>
</dbReference>
<dbReference type="GeneID" id="100208899"/>
<keyword evidence="4" id="KW-1185">Reference proteome</keyword>
<dbReference type="InterPro" id="IPR008979">
    <property type="entry name" value="Galactose-bd-like_sf"/>
</dbReference>
<evidence type="ECO:0000313" key="4">
    <source>
        <dbReference type="Proteomes" id="UP001652625"/>
    </source>
</evidence>
<dbReference type="Gene3D" id="2.60.120.470">
    <property type="entry name" value="PITH domain"/>
    <property type="match status" value="1"/>
</dbReference>
<dbReference type="Proteomes" id="UP001652625">
    <property type="component" value="Chromosome 06"/>
</dbReference>
<dbReference type="InterPro" id="IPR013766">
    <property type="entry name" value="Thioredoxin_domain"/>
</dbReference>
<keyword evidence="1" id="KW-1015">Disulfide bond</keyword>
<dbReference type="SUPFAM" id="SSF52833">
    <property type="entry name" value="Thioredoxin-like"/>
    <property type="match status" value="1"/>
</dbReference>
<feature type="domain" description="PITH" evidence="3">
    <location>
        <begin position="121"/>
        <end position="291"/>
    </location>
</feature>
<dbReference type="InterPro" id="IPR036249">
    <property type="entry name" value="Thioredoxin-like_sf"/>
</dbReference>
<proteinExistence type="predicted"/>
<name>A0ABM4C4N9_HYDVU</name>
<dbReference type="PROSITE" id="PS51352">
    <property type="entry name" value="THIOREDOXIN_2"/>
    <property type="match status" value="1"/>
</dbReference>
<dbReference type="PANTHER" id="PTHR46115">
    <property type="entry name" value="THIOREDOXIN-LIKE PROTEIN 1"/>
    <property type="match status" value="1"/>
</dbReference>
<dbReference type="Gene3D" id="3.40.30.10">
    <property type="entry name" value="Glutaredoxin"/>
    <property type="match status" value="1"/>
</dbReference>
<accession>A0ABM4C4N9</accession>
<dbReference type="PROSITE" id="PS51532">
    <property type="entry name" value="PITH"/>
    <property type="match status" value="1"/>
</dbReference>
<dbReference type="PRINTS" id="PR00421">
    <property type="entry name" value="THIOREDOXIN"/>
</dbReference>
<dbReference type="CDD" id="cd02947">
    <property type="entry name" value="TRX_family"/>
    <property type="match status" value="1"/>
</dbReference>
<reference evidence="5" key="1">
    <citation type="submission" date="2025-08" db="UniProtKB">
        <authorList>
            <consortium name="RefSeq"/>
        </authorList>
    </citation>
    <scope>IDENTIFICATION</scope>
</reference>
<organism evidence="4 5">
    <name type="scientific">Hydra vulgaris</name>
    <name type="common">Hydra</name>
    <name type="synonym">Hydra attenuata</name>
    <dbReference type="NCBI Taxonomy" id="6087"/>
    <lineage>
        <taxon>Eukaryota</taxon>
        <taxon>Metazoa</taxon>
        <taxon>Cnidaria</taxon>
        <taxon>Hydrozoa</taxon>
        <taxon>Hydroidolina</taxon>
        <taxon>Anthoathecata</taxon>
        <taxon>Aplanulata</taxon>
        <taxon>Hydridae</taxon>
        <taxon>Hydra</taxon>
    </lineage>
</organism>
<dbReference type="Pfam" id="PF00085">
    <property type="entry name" value="Thioredoxin"/>
    <property type="match status" value="1"/>
</dbReference>
<protein>
    <submittedName>
        <fullName evidence="5">Thioredoxin-like protein 1</fullName>
    </submittedName>
</protein>
<sequence>MAANGNVKIVSNDSSFLSEIQNAGLKLVIIDFHATWCGPCKNIAPVFVQESLKYPNSLFLKVDVDVCTETAHKYGINAMPTFVFVLQGKKIDELRGADPKALIAKIKQHSGDSMGTGSNSAGESEVPGHSDLISYITASGCNCLNESDEHTHANIFKKDNTYLESDCDEQLLLSISFNQAMKVHSLKIDAPTDGRGPKFLKLFVNQPNAIGFDQAESMEGVQHIDLTVEDITGEKLIPLRFVKFQNVTNLVIFFASNQGSEETTVIKYLKIIGSPVESTNMNDFKRIAGKAGESH</sequence>
<dbReference type="RefSeq" id="XP_065656532.1">
    <property type="nucleotide sequence ID" value="XM_065800460.1"/>
</dbReference>
<evidence type="ECO:0000313" key="5">
    <source>
        <dbReference type="RefSeq" id="XP_065656532.1"/>
    </source>
</evidence>
<dbReference type="InterPro" id="IPR010400">
    <property type="entry name" value="PITH_dom"/>
</dbReference>
<evidence type="ECO:0000259" key="2">
    <source>
        <dbReference type="PROSITE" id="PS51352"/>
    </source>
</evidence>
<evidence type="ECO:0000259" key="3">
    <source>
        <dbReference type="PROSITE" id="PS51532"/>
    </source>
</evidence>
<dbReference type="Pfam" id="PF06201">
    <property type="entry name" value="PITH"/>
    <property type="match status" value="1"/>
</dbReference>
<feature type="domain" description="Thioredoxin" evidence="2">
    <location>
        <begin position="1"/>
        <end position="111"/>
    </location>
</feature>
<gene>
    <name evidence="5" type="primary">LOC100208899</name>
</gene>
<dbReference type="PROSITE" id="PS00194">
    <property type="entry name" value="THIOREDOXIN_1"/>
    <property type="match status" value="1"/>
</dbReference>